<keyword evidence="1" id="KW-0521">NADP</keyword>
<dbReference type="InterPro" id="IPR020843">
    <property type="entry name" value="ER"/>
</dbReference>
<name>A0A5D5AUQ4_9EURY</name>
<protein>
    <submittedName>
        <fullName evidence="5">NADPH:quinone oxidoreductase family protein</fullName>
    </submittedName>
</protein>
<dbReference type="Pfam" id="PF08240">
    <property type="entry name" value="ADH_N"/>
    <property type="match status" value="1"/>
</dbReference>
<dbReference type="InterPro" id="IPR011032">
    <property type="entry name" value="GroES-like_sf"/>
</dbReference>
<evidence type="ECO:0000259" key="4">
    <source>
        <dbReference type="SMART" id="SM00829"/>
    </source>
</evidence>
<dbReference type="GO" id="GO:0070402">
    <property type="term" value="F:NADPH binding"/>
    <property type="evidence" value="ECO:0007669"/>
    <property type="project" value="TreeGrafter"/>
</dbReference>
<dbReference type="PANTHER" id="PTHR48106">
    <property type="entry name" value="QUINONE OXIDOREDUCTASE PIG3-RELATED"/>
    <property type="match status" value="1"/>
</dbReference>
<reference evidence="5 6" key="1">
    <citation type="submission" date="2019-08" db="EMBL/GenBank/DDBJ databases">
        <title>Archaea genome.</title>
        <authorList>
            <person name="Kajale S."/>
            <person name="Shouche Y."/>
            <person name="Deshpande N."/>
            <person name="Sharma A."/>
        </authorList>
    </citation>
    <scope>NUCLEOTIDE SEQUENCE [LARGE SCALE GENOMIC DNA]</scope>
    <source>
        <strain evidence="5 6">ESP3B_9</strain>
    </source>
</reference>
<organism evidence="5 6">
    <name type="scientific">Natrialba swarupiae</name>
    <dbReference type="NCBI Taxonomy" id="2448032"/>
    <lineage>
        <taxon>Archaea</taxon>
        <taxon>Methanobacteriati</taxon>
        <taxon>Methanobacteriota</taxon>
        <taxon>Stenosarchaea group</taxon>
        <taxon>Halobacteria</taxon>
        <taxon>Halobacteriales</taxon>
        <taxon>Natrialbaceae</taxon>
        <taxon>Natrialba</taxon>
    </lineage>
</organism>
<dbReference type="InterPro" id="IPR013154">
    <property type="entry name" value="ADH-like_N"/>
</dbReference>
<dbReference type="PROSITE" id="PS01162">
    <property type="entry name" value="QOR_ZETA_CRYSTAL"/>
    <property type="match status" value="1"/>
</dbReference>
<accession>A0A5D5AUQ4</accession>
<dbReference type="CDD" id="cd08241">
    <property type="entry name" value="QOR1"/>
    <property type="match status" value="1"/>
</dbReference>
<evidence type="ECO:0000313" key="5">
    <source>
        <dbReference type="EMBL" id="TYT63340.1"/>
    </source>
</evidence>
<dbReference type="InterPro" id="IPR013149">
    <property type="entry name" value="ADH-like_C"/>
</dbReference>
<evidence type="ECO:0000256" key="1">
    <source>
        <dbReference type="ARBA" id="ARBA00022857"/>
    </source>
</evidence>
<dbReference type="GO" id="GO:0044281">
    <property type="term" value="P:small molecule metabolic process"/>
    <property type="evidence" value="ECO:0007669"/>
    <property type="project" value="UniProtKB-ARBA"/>
</dbReference>
<evidence type="ECO:0000313" key="6">
    <source>
        <dbReference type="Proteomes" id="UP000324104"/>
    </source>
</evidence>
<feature type="region of interest" description="Disordered" evidence="3">
    <location>
        <begin position="72"/>
        <end position="94"/>
    </location>
</feature>
<comment type="caution">
    <text evidence="5">The sequence shown here is derived from an EMBL/GenBank/DDBJ whole genome shotgun (WGS) entry which is preliminary data.</text>
</comment>
<dbReference type="GO" id="GO:0016616">
    <property type="term" value="F:oxidoreductase activity, acting on the CH-OH group of donors, NAD or NADP as acceptor"/>
    <property type="evidence" value="ECO:0007669"/>
    <property type="project" value="UniProtKB-ARBA"/>
</dbReference>
<dbReference type="SUPFAM" id="SSF50129">
    <property type="entry name" value="GroES-like"/>
    <property type="match status" value="1"/>
</dbReference>
<evidence type="ECO:0000256" key="2">
    <source>
        <dbReference type="ARBA" id="ARBA00023002"/>
    </source>
</evidence>
<gene>
    <name evidence="5" type="ORF">FYC77_04520</name>
</gene>
<dbReference type="EMBL" id="VTAW01000003">
    <property type="protein sequence ID" value="TYT63340.1"/>
    <property type="molecule type" value="Genomic_DNA"/>
</dbReference>
<proteinExistence type="predicted"/>
<sequence>MRAIEVNSYGDSDRLEAIDAPIPEPGPGEVRIDVEAAGINFADVMQRRGQYPGGPEPPYVPGMEVAGTVDAVGGRAEPPSADGASGGEPRAGTDLEEGDRVVAMVGRGGYAAYATAPVQSLFPIPEGMAVTEAAGFPVQFLTAHACLFEWGDLEADESVLIQAAAGGVGTAAVQLASNAGAEVFGTASSTEKLELAAELGCDHPINYEETDFREVVDEETGGEGVDLVLESVGGDVFERSLDAMAHFGRMVTYGVASGEPASAENRRLLFENKSVRGFHLGQTAARDPERIVEAVPELTAELTNGDLEVVVGETFALEDAADAHRYLESRKSSGKLVLVV</sequence>
<dbReference type="Proteomes" id="UP000324104">
    <property type="component" value="Unassembled WGS sequence"/>
</dbReference>
<dbReference type="GO" id="GO:0016651">
    <property type="term" value="F:oxidoreductase activity, acting on NAD(P)H"/>
    <property type="evidence" value="ECO:0007669"/>
    <property type="project" value="TreeGrafter"/>
</dbReference>
<dbReference type="InterPro" id="IPR036291">
    <property type="entry name" value="NAD(P)-bd_dom_sf"/>
</dbReference>
<dbReference type="GO" id="GO:0008270">
    <property type="term" value="F:zinc ion binding"/>
    <property type="evidence" value="ECO:0007669"/>
    <property type="project" value="InterPro"/>
</dbReference>
<dbReference type="InterPro" id="IPR002364">
    <property type="entry name" value="Quin_OxRdtase/zeta-crystal_CS"/>
</dbReference>
<dbReference type="AlphaFoldDB" id="A0A5D5AUQ4"/>
<keyword evidence="6" id="KW-1185">Reference proteome</keyword>
<dbReference type="SMART" id="SM00829">
    <property type="entry name" value="PKS_ER"/>
    <property type="match status" value="1"/>
</dbReference>
<dbReference type="SUPFAM" id="SSF51735">
    <property type="entry name" value="NAD(P)-binding Rossmann-fold domains"/>
    <property type="match status" value="1"/>
</dbReference>
<dbReference type="Gene3D" id="3.90.180.10">
    <property type="entry name" value="Medium-chain alcohol dehydrogenases, catalytic domain"/>
    <property type="match status" value="1"/>
</dbReference>
<evidence type="ECO:0000256" key="3">
    <source>
        <dbReference type="SAM" id="MobiDB-lite"/>
    </source>
</evidence>
<dbReference type="Gene3D" id="3.40.50.720">
    <property type="entry name" value="NAD(P)-binding Rossmann-like Domain"/>
    <property type="match status" value="1"/>
</dbReference>
<dbReference type="Pfam" id="PF00107">
    <property type="entry name" value="ADH_zinc_N"/>
    <property type="match status" value="1"/>
</dbReference>
<dbReference type="RefSeq" id="WP_149080316.1">
    <property type="nucleotide sequence ID" value="NZ_VTAW01000003.1"/>
</dbReference>
<feature type="domain" description="Enoyl reductase (ER)" evidence="4">
    <location>
        <begin position="10"/>
        <end position="338"/>
    </location>
</feature>
<keyword evidence="2" id="KW-0560">Oxidoreductase</keyword>